<dbReference type="AlphaFoldDB" id="A0A3B3SMS1"/>
<reference evidence="3" key="2">
    <citation type="submission" date="2025-09" db="UniProtKB">
        <authorList>
            <consortium name="Ensembl"/>
        </authorList>
    </citation>
    <scope>IDENTIFICATION</scope>
</reference>
<dbReference type="InterPro" id="IPR001180">
    <property type="entry name" value="CNH_dom"/>
</dbReference>
<feature type="repeat" description="CHCR" evidence="1">
    <location>
        <begin position="564"/>
        <end position="728"/>
    </location>
</feature>
<dbReference type="Ensembl" id="ENSPKIT00000012195.1">
    <property type="protein sequence ID" value="ENSPKIP00000031351.1"/>
    <property type="gene ID" value="ENSPKIG00000011847.1"/>
</dbReference>
<dbReference type="InterPro" id="IPR000547">
    <property type="entry name" value="Clathrin_H-chain/VPS_repeat"/>
</dbReference>
<evidence type="ECO:0000313" key="3">
    <source>
        <dbReference type="Ensembl" id="ENSPKIP00000031351.1"/>
    </source>
</evidence>
<reference evidence="3" key="1">
    <citation type="submission" date="2025-08" db="UniProtKB">
        <authorList>
            <consortium name="Ensembl"/>
        </authorList>
    </citation>
    <scope>IDENTIFICATION</scope>
</reference>
<dbReference type="GeneTree" id="ENSGT00530000063596"/>
<name>A0A3B3SMS1_9TELE</name>
<evidence type="ECO:0000256" key="1">
    <source>
        <dbReference type="PROSITE-ProRule" id="PRU01006"/>
    </source>
</evidence>
<sequence>MSVKAFELVPAVGRELLMGDKALVNIECIECCGKHLYVGTNDCFIYHFILEESTSTKGKVTYSSQKLLHKHLGLKKPVSELRAVSALERLIVLCDSTVLVVDMANLEPVTSGVARIKGVLAFCVNENPVNGDPFCVEIGIISAKRRTVQIYLVYEDRVQMAKEVSTPEQPCAISLDGYFLCLALSTQYIILNYSTGASQDLFPYDSQEKKPIVKRIGREEFLLAAPGGLGMFATAEGISQRAPVSWSESVIAAAVCFPYVVALDQGFITVHSMLDQQLKQTLSFRDGIILQDFEGKVALTSTKAVYMLVPLPLEKQIQDLLAGRRVEEALVLTEGARSNIPKEKFQVMHRRILQQAGFILFGQLQFSEAKEHFRRGQLDVRELISLYPLLLPAGSSFTRSHPPLHDFADLNHLAQGDQGKVQCCKRFLISYLREVRSSDGSNGWRQDVDTALLKLYAEANHESLLDLLASDNACLLPDSAPWLEKHCKYFALGLLYHYNGQDDAALQVWVRIVDGELQDSTRSDLYEYIVDFLSFCPNLAVVWKYADWALNRSTKVGVQIFTRRPVEEEQLGKMNPDDVVKYLQKYSQALVLYLEHLVLEKRVQKERFHTQLATLYLDRVLSLLAASPPPVEEVTEARRRLQLLLRESSLYRVQCLLDKMGEAELLQERATLHGKLEEHKEALHILVRRLKDASAAEGYCVWASASRGSAYRQRLFHLLLGLYLEPGSAGDVQAVLAVDLLNRHADAFDAVAVLQVLPEGWSLQLLRPFLSRALRETMHGRRTAQLALGLARSENLLLHHDRVSASSPLGSGFQSCIHSECAQFYSHFLLMSHRLVSIVQVCEMASVSLCVCVCVRVCVCVCVCPCVCVCMCVCVCVCHSQKQSITEMESSGPRSMNPAKVLFQPTSSILCDCHSLYSNWLVDAKPCSGFVRFGPELPLSVMIAFVSNFPSTVRLYLFVCLPVQWIGIPSKVFPGLRSLQ</sequence>
<keyword evidence="4" id="KW-1185">Reference proteome</keyword>
<accession>A0A3B3SMS1</accession>
<dbReference type="PROSITE" id="PS50219">
    <property type="entry name" value="CNH"/>
    <property type="match status" value="1"/>
</dbReference>
<dbReference type="PROSITE" id="PS50236">
    <property type="entry name" value="CHCR"/>
    <property type="match status" value="1"/>
</dbReference>
<evidence type="ECO:0000313" key="4">
    <source>
        <dbReference type="Proteomes" id="UP000261540"/>
    </source>
</evidence>
<dbReference type="GO" id="GO:0006886">
    <property type="term" value="P:intracellular protein transport"/>
    <property type="evidence" value="ECO:0007669"/>
    <property type="project" value="UniProtKB-UniRule"/>
</dbReference>
<dbReference type="GO" id="GO:0034058">
    <property type="term" value="P:endosomal vesicle fusion"/>
    <property type="evidence" value="ECO:0007669"/>
    <property type="project" value="TreeGrafter"/>
</dbReference>
<evidence type="ECO:0000259" key="2">
    <source>
        <dbReference type="PROSITE" id="PS50219"/>
    </source>
</evidence>
<organism evidence="3 4">
    <name type="scientific">Paramormyrops kingsleyae</name>
    <dbReference type="NCBI Taxonomy" id="1676925"/>
    <lineage>
        <taxon>Eukaryota</taxon>
        <taxon>Metazoa</taxon>
        <taxon>Chordata</taxon>
        <taxon>Craniata</taxon>
        <taxon>Vertebrata</taxon>
        <taxon>Euteleostomi</taxon>
        <taxon>Actinopterygii</taxon>
        <taxon>Neopterygii</taxon>
        <taxon>Teleostei</taxon>
        <taxon>Osteoglossocephala</taxon>
        <taxon>Osteoglossomorpha</taxon>
        <taxon>Osteoglossiformes</taxon>
        <taxon>Mormyridae</taxon>
        <taxon>Paramormyrops</taxon>
    </lineage>
</organism>
<proteinExistence type="predicted"/>
<dbReference type="InterPro" id="IPR019452">
    <property type="entry name" value="VPS39/TGF_beta_rcpt-assoc_1"/>
</dbReference>
<dbReference type="PANTHER" id="PTHR12894:SF29">
    <property type="entry name" value="TRANSFORMING GROWTH FACTOR-BETA RECEPTOR-ASSOCIATED PROTEIN 1 HOMOLOG"/>
    <property type="match status" value="1"/>
</dbReference>
<feature type="domain" description="CNH" evidence="2">
    <location>
        <begin position="23"/>
        <end position="297"/>
    </location>
</feature>
<dbReference type="GO" id="GO:0016020">
    <property type="term" value="C:membrane"/>
    <property type="evidence" value="ECO:0007669"/>
    <property type="project" value="TreeGrafter"/>
</dbReference>
<dbReference type="STRING" id="1676925.ENSPKIP00000031351"/>
<dbReference type="Pfam" id="PF00780">
    <property type="entry name" value="CNH"/>
    <property type="match status" value="1"/>
</dbReference>
<dbReference type="GO" id="GO:0006914">
    <property type="term" value="P:autophagy"/>
    <property type="evidence" value="ECO:0007669"/>
    <property type="project" value="TreeGrafter"/>
</dbReference>
<dbReference type="Proteomes" id="UP000261540">
    <property type="component" value="Unplaced"/>
</dbReference>
<dbReference type="GO" id="GO:0005737">
    <property type="term" value="C:cytoplasm"/>
    <property type="evidence" value="ECO:0007669"/>
    <property type="project" value="TreeGrafter"/>
</dbReference>
<dbReference type="Pfam" id="PF10366">
    <property type="entry name" value="Vps39_1"/>
    <property type="match status" value="1"/>
</dbReference>
<dbReference type="PANTHER" id="PTHR12894">
    <property type="entry name" value="CNH DOMAIN CONTAINING"/>
    <property type="match status" value="1"/>
</dbReference>
<dbReference type="InterPro" id="IPR032914">
    <property type="entry name" value="Vam6/VPS39/TRAP1"/>
</dbReference>
<protein>
    <submittedName>
        <fullName evidence="3">Transforming growth factor, beta receptor associated protein 1</fullName>
    </submittedName>
</protein>